<dbReference type="SUPFAM" id="SSF52788">
    <property type="entry name" value="Phosphotyrosine protein phosphatases I"/>
    <property type="match status" value="1"/>
</dbReference>
<evidence type="ECO:0000259" key="2">
    <source>
        <dbReference type="SMART" id="SM00226"/>
    </source>
</evidence>
<dbReference type="Proteomes" id="UP000094412">
    <property type="component" value="Unassembled WGS sequence"/>
</dbReference>
<dbReference type="Pfam" id="PF01451">
    <property type="entry name" value="LMWPc"/>
    <property type="match status" value="1"/>
</dbReference>
<dbReference type="OrthoDB" id="9793058at2"/>
<evidence type="ECO:0000313" key="4">
    <source>
        <dbReference type="Proteomes" id="UP000094412"/>
    </source>
</evidence>
<accession>A0A1C2DCU5</accession>
<evidence type="ECO:0000313" key="3">
    <source>
        <dbReference type="EMBL" id="OCX12572.1"/>
    </source>
</evidence>
<dbReference type="Gene3D" id="3.40.50.2300">
    <property type="match status" value="1"/>
</dbReference>
<dbReference type="InterPro" id="IPR036196">
    <property type="entry name" value="Ptyr_pPase_sf"/>
</dbReference>
<dbReference type="GO" id="GO:0046685">
    <property type="term" value="P:response to arsenic-containing substance"/>
    <property type="evidence" value="ECO:0007669"/>
    <property type="project" value="UniProtKB-KW"/>
</dbReference>
<name>A0A1C2DCU5_9HYPH</name>
<proteinExistence type="predicted"/>
<gene>
    <name evidence="3" type="ORF">QV13_23500</name>
</gene>
<dbReference type="RefSeq" id="WP_024922530.1">
    <property type="nucleotide sequence ID" value="NZ_MDEO01000036.1"/>
</dbReference>
<dbReference type="STRING" id="1566387.QV13_23500"/>
<protein>
    <submittedName>
        <fullName evidence="3">ArsR family transcriptional regulator</fullName>
    </submittedName>
</protein>
<keyword evidence="4" id="KW-1185">Reference proteome</keyword>
<dbReference type="PANTHER" id="PTHR43428">
    <property type="entry name" value="ARSENATE REDUCTASE"/>
    <property type="match status" value="1"/>
</dbReference>
<feature type="domain" description="Phosphotyrosine protein phosphatase I" evidence="2">
    <location>
        <begin position="11"/>
        <end position="149"/>
    </location>
</feature>
<dbReference type="CDD" id="cd16345">
    <property type="entry name" value="LMWP_ArsC"/>
    <property type="match status" value="1"/>
</dbReference>
<sequence length="180" mass="19279">MSDADQPDRIFNVLFLCTGNSARSILAESILTKDSAGRFRAFSAGSQPKGDVNPFALKVLKSFDYPVGGFRSKSWEEFAGSDAPVMDFVFTVCDNAAGETCPVWPGQPMTAHWGIEDPAAVKGSDIQKEAAFVAAFRYMKNRISAFSALPVSSLDKASLRAKLLEIGQSDGTSSPRNSAA</sequence>
<dbReference type="EMBL" id="MDEO01000036">
    <property type="protein sequence ID" value="OCX12572.1"/>
    <property type="molecule type" value="Genomic_DNA"/>
</dbReference>
<evidence type="ECO:0000256" key="1">
    <source>
        <dbReference type="ARBA" id="ARBA00022849"/>
    </source>
</evidence>
<organism evidence="3 4">
    <name type="scientific">Mesorhizobium hungaricum</name>
    <dbReference type="NCBI Taxonomy" id="1566387"/>
    <lineage>
        <taxon>Bacteria</taxon>
        <taxon>Pseudomonadati</taxon>
        <taxon>Pseudomonadota</taxon>
        <taxon>Alphaproteobacteria</taxon>
        <taxon>Hyphomicrobiales</taxon>
        <taxon>Phyllobacteriaceae</taxon>
        <taxon>Mesorhizobium</taxon>
    </lineage>
</organism>
<dbReference type="InterPro" id="IPR023485">
    <property type="entry name" value="Ptyr_pPase"/>
</dbReference>
<dbReference type="AlphaFoldDB" id="A0A1C2DCU5"/>
<comment type="caution">
    <text evidence="3">The sequence shown here is derived from an EMBL/GenBank/DDBJ whole genome shotgun (WGS) entry which is preliminary data.</text>
</comment>
<dbReference type="PANTHER" id="PTHR43428:SF1">
    <property type="entry name" value="ARSENATE REDUCTASE"/>
    <property type="match status" value="1"/>
</dbReference>
<reference evidence="3 4" key="1">
    <citation type="submission" date="2016-08" db="EMBL/GenBank/DDBJ databases">
        <title>Whole genome sequence of Mesorhizobium sp. strain UASWS1009 isolated from industrial sewage.</title>
        <authorList>
            <person name="Crovadore J."/>
            <person name="Calmin G."/>
            <person name="Chablais R."/>
            <person name="Cochard B."/>
            <person name="Lefort F."/>
        </authorList>
    </citation>
    <scope>NUCLEOTIDE SEQUENCE [LARGE SCALE GENOMIC DNA]</scope>
    <source>
        <strain evidence="3 4">UASWS1009</strain>
    </source>
</reference>
<keyword evidence="1" id="KW-0059">Arsenical resistance</keyword>
<dbReference type="SMART" id="SM00226">
    <property type="entry name" value="LMWPc"/>
    <property type="match status" value="1"/>
</dbReference>